<reference evidence="2 3" key="1">
    <citation type="submission" date="2018-03" db="EMBL/GenBank/DDBJ databases">
        <title>Genomic Encyclopedia of Type Strains, Phase III (KMG-III): the genomes of soil and plant-associated and newly described type strains.</title>
        <authorList>
            <person name="Whitman W."/>
        </authorList>
    </citation>
    <scope>NUCLEOTIDE SEQUENCE [LARGE SCALE GENOMIC DNA]</scope>
    <source>
        <strain evidence="2 3">CGMCC 1.12700</strain>
    </source>
</reference>
<protein>
    <submittedName>
        <fullName evidence="2">Uncharacterized protein</fullName>
    </submittedName>
</protein>
<dbReference type="AlphaFoldDB" id="A0A2P8D0S2"/>
<sequence length="119" mass="13745">MFSEQTLQEMIYPVGRVIIFIFSTLLILLFITPFLGYGESYHTMLVEDGVAFFVWIRFLVLLTITALSFGMLFILGRICKRATTKKTYLLMFFILLSIAIYATLAFLDGNLWSYPQETT</sequence>
<dbReference type="Proteomes" id="UP000240572">
    <property type="component" value="Unassembled WGS sequence"/>
</dbReference>
<feature type="transmembrane region" description="Helical" evidence="1">
    <location>
        <begin position="52"/>
        <end position="75"/>
    </location>
</feature>
<feature type="transmembrane region" description="Helical" evidence="1">
    <location>
        <begin position="87"/>
        <end position="107"/>
    </location>
</feature>
<proteinExistence type="predicted"/>
<keyword evidence="1" id="KW-0812">Transmembrane</keyword>
<keyword evidence="1" id="KW-1133">Transmembrane helix</keyword>
<keyword evidence="1" id="KW-0472">Membrane</keyword>
<evidence type="ECO:0000313" key="2">
    <source>
        <dbReference type="EMBL" id="PSK90820.1"/>
    </source>
</evidence>
<comment type="caution">
    <text evidence="2">The sequence shown here is derived from an EMBL/GenBank/DDBJ whole genome shotgun (WGS) entry which is preliminary data.</text>
</comment>
<keyword evidence="3" id="KW-1185">Reference proteome</keyword>
<dbReference type="RefSeq" id="WP_106524086.1">
    <property type="nucleotide sequence ID" value="NZ_PYGD01000007.1"/>
</dbReference>
<evidence type="ECO:0000313" key="3">
    <source>
        <dbReference type="Proteomes" id="UP000240572"/>
    </source>
</evidence>
<feature type="transmembrane region" description="Helical" evidence="1">
    <location>
        <begin position="12"/>
        <end position="32"/>
    </location>
</feature>
<gene>
    <name evidence="2" type="ORF">B0I18_107232</name>
</gene>
<accession>A0A2P8D0S2</accession>
<name>A0A2P8D0S2_9BACT</name>
<organism evidence="2 3">
    <name type="scientific">Taibaiella chishuiensis</name>
    <dbReference type="NCBI Taxonomy" id="1434707"/>
    <lineage>
        <taxon>Bacteria</taxon>
        <taxon>Pseudomonadati</taxon>
        <taxon>Bacteroidota</taxon>
        <taxon>Chitinophagia</taxon>
        <taxon>Chitinophagales</taxon>
        <taxon>Chitinophagaceae</taxon>
        <taxon>Taibaiella</taxon>
    </lineage>
</organism>
<dbReference type="EMBL" id="PYGD01000007">
    <property type="protein sequence ID" value="PSK90820.1"/>
    <property type="molecule type" value="Genomic_DNA"/>
</dbReference>
<evidence type="ECO:0000256" key="1">
    <source>
        <dbReference type="SAM" id="Phobius"/>
    </source>
</evidence>